<comment type="similarity">
    <text evidence="3 7">Belongs to the MoeA family.</text>
</comment>
<dbReference type="SUPFAM" id="SSF53218">
    <property type="entry name" value="Molybdenum cofactor biosynthesis proteins"/>
    <property type="match status" value="1"/>
</dbReference>
<name>A0A931LRI5_FIMGI</name>
<dbReference type="PANTHER" id="PTHR10192:SF5">
    <property type="entry name" value="GEPHYRIN"/>
    <property type="match status" value="1"/>
</dbReference>
<evidence type="ECO:0000256" key="5">
    <source>
        <dbReference type="ARBA" id="ARBA00023150"/>
    </source>
</evidence>
<dbReference type="PANTHER" id="PTHR10192">
    <property type="entry name" value="MOLYBDOPTERIN BIOSYNTHESIS PROTEIN"/>
    <property type="match status" value="1"/>
</dbReference>
<evidence type="ECO:0000256" key="2">
    <source>
        <dbReference type="ARBA" id="ARBA00005046"/>
    </source>
</evidence>
<dbReference type="GO" id="GO:0006777">
    <property type="term" value="P:Mo-molybdopterin cofactor biosynthetic process"/>
    <property type="evidence" value="ECO:0007669"/>
    <property type="project" value="UniProtKB-UniRule"/>
</dbReference>
<dbReference type="NCBIfam" id="NF045515">
    <property type="entry name" value="Glp_gephyrin"/>
    <property type="match status" value="1"/>
</dbReference>
<dbReference type="InterPro" id="IPR038987">
    <property type="entry name" value="MoeA-like"/>
</dbReference>
<keyword evidence="7" id="KW-0808">Transferase</keyword>
<gene>
    <name evidence="9" type="ORF">HYR64_03370</name>
</gene>
<dbReference type="Gene3D" id="3.90.105.10">
    <property type="entry name" value="Molybdopterin biosynthesis moea protein, domain 2"/>
    <property type="match status" value="1"/>
</dbReference>
<feature type="domain" description="MoaB/Mog" evidence="8">
    <location>
        <begin position="178"/>
        <end position="315"/>
    </location>
</feature>
<comment type="pathway">
    <text evidence="2 7">Cofactor biosynthesis; molybdopterin biosynthesis.</text>
</comment>
<proteinExistence type="inferred from homology"/>
<dbReference type="EC" id="2.10.1.1" evidence="7"/>
<comment type="cofactor">
    <cofactor evidence="7">
        <name>Mg(2+)</name>
        <dbReference type="ChEBI" id="CHEBI:18420"/>
    </cofactor>
</comment>
<comment type="function">
    <text evidence="1 7">Catalyzes the insertion of molybdate into adenylated molybdopterin with the concomitant release of AMP.</text>
</comment>
<dbReference type="InterPro" id="IPR005111">
    <property type="entry name" value="MoeA_C_domain_IV"/>
</dbReference>
<dbReference type="Pfam" id="PF03454">
    <property type="entry name" value="MoeA_C"/>
    <property type="match status" value="1"/>
</dbReference>
<dbReference type="AlphaFoldDB" id="A0A931LRI5"/>
<dbReference type="Pfam" id="PF00994">
    <property type="entry name" value="MoCF_biosynth"/>
    <property type="match status" value="1"/>
</dbReference>
<organism evidence="9 10">
    <name type="scientific">Fimbriimonas ginsengisoli</name>
    <dbReference type="NCBI Taxonomy" id="1005039"/>
    <lineage>
        <taxon>Bacteria</taxon>
        <taxon>Bacillati</taxon>
        <taxon>Armatimonadota</taxon>
        <taxon>Fimbriimonadia</taxon>
        <taxon>Fimbriimonadales</taxon>
        <taxon>Fimbriimonadaceae</taxon>
        <taxon>Fimbriimonas</taxon>
    </lineage>
</organism>
<evidence type="ECO:0000256" key="4">
    <source>
        <dbReference type="ARBA" id="ARBA00022505"/>
    </source>
</evidence>
<dbReference type="InterPro" id="IPR005110">
    <property type="entry name" value="MoeA_linker/N"/>
</dbReference>
<dbReference type="InterPro" id="IPR036688">
    <property type="entry name" value="MoeA_C_domain_IV_sf"/>
</dbReference>
<dbReference type="InterPro" id="IPR036135">
    <property type="entry name" value="MoeA_linker/N_sf"/>
</dbReference>
<dbReference type="EMBL" id="JACOSL010000022">
    <property type="protein sequence ID" value="MBI1756128.1"/>
    <property type="molecule type" value="Genomic_DNA"/>
</dbReference>
<dbReference type="GO" id="GO:0061599">
    <property type="term" value="F:molybdopterin molybdotransferase activity"/>
    <property type="evidence" value="ECO:0007669"/>
    <property type="project" value="UniProtKB-UniRule"/>
</dbReference>
<dbReference type="GO" id="GO:0005829">
    <property type="term" value="C:cytosol"/>
    <property type="evidence" value="ECO:0007669"/>
    <property type="project" value="TreeGrafter"/>
</dbReference>
<keyword evidence="7" id="KW-0479">Metal-binding</keyword>
<comment type="catalytic activity">
    <reaction evidence="6">
        <text>adenylyl-molybdopterin + molybdate = Mo-molybdopterin + AMP + H(+)</text>
        <dbReference type="Rhea" id="RHEA:35047"/>
        <dbReference type="ChEBI" id="CHEBI:15378"/>
        <dbReference type="ChEBI" id="CHEBI:36264"/>
        <dbReference type="ChEBI" id="CHEBI:62727"/>
        <dbReference type="ChEBI" id="CHEBI:71302"/>
        <dbReference type="ChEBI" id="CHEBI:456215"/>
        <dbReference type="EC" id="2.10.1.1"/>
    </reaction>
</comment>
<reference evidence="9" key="1">
    <citation type="submission" date="2020-07" db="EMBL/GenBank/DDBJ databases">
        <title>Huge and variable diversity of episymbiotic CPR bacteria and DPANN archaea in groundwater ecosystems.</title>
        <authorList>
            <person name="He C.Y."/>
            <person name="Keren R."/>
            <person name="Whittaker M."/>
            <person name="Farag I.F."/>
            <person name="Doudna J."/>
            <person name="Cate J.H.D."/>
            <person name="Banfield J.F."/>
        </authorList>
    </citation>
    <scope>NUCLEOTIDE SEQUENCE</scope>
    <source>
        <strain evidence="9">NC_groundwater_17_Pr7_B-0.1um_64_12</strain>
    </source>
</reference>
<keyword evidence="7" id="KW-0460">Magnesium</keyword>
<dbReference type="Gene3D" id="2.170.190.11">
    <property type="entry name" value="Molybdopterin biosynthesis moea protein, domain 3"/>
    <property type="match status" value="1"/>
</dbReference>
<evidence type="ECO:0000256" key="6">
    <source>
        <dbReference type="ARBA" id="ARBA00047317"/>
    </source>
</evidence>
<dbReference type="Gene3D" id="3.40.980.10">
    <property type="entry name" value="MoaB/Mog-like domain"/>
    <property type="match status" value="1"/>
</dbReference>
<dbReference type="InterPro" id="IPR001453">
    <property type="entry name" value="MoaB/Mog_dom"/>
</dbReference>
<accession>A0A931LRI5</accession>
<dbReference type="InterPro" id="IPR036425">
    <property type="entry name" value="MoaB/Mog-like_dom_sf"/>
</dbReference>
<evidence type="ECO:0000256" key="1">
    <source>
        <dbReference type="ARBA" id="ARBA00002901"/>
    </source>
</evidence>
<keyword evidence="5 7" id="KW-0501">Molybdenum cofactor biosynthesis</keyword>
<sequence length="399" mass="41867">MAETLIAYDEALGLMRAGLPSPSEAFRLPLERAVGLALAEPVLAREPYPRFDNSSVDGYVVAGTAPASARLEVARSISAGDDPGPTLRDGEAARIFTGAPVPPGAWGVVMQEDCEARPRAVVVKGTVDRGQNIRRSAEEVRPGDEVLGSGYVVGAGPLAVLASQGIAEVACWRAPNVAILVVGDELAAPGQEPAPYQIRETNGLMLAEQCRAAGAGRVERRLLADQRQVLAVALAEFVRASDLVLIAGGASVGDKDFSRSLLAEMGELVFAGVSIKPGGPVLHGRVAGTPVFGLPGNPGSAFVCFELFVREAIRRLAGWAHPEPIWLDVPCEEARTPRGRDEFVRARFVESDGRASTCPVGIQGSFALGSLTQAECLVRLQAGVARGPGDPAPTLMLER</sequence>
<evidence type="ECO:0000313" key="9">
    <source>
        <dbReference type="EMBL" id="MBI1756128.1"/>
    </source>
</evidence>
<dbReference type="Gene3D" id="2.40.340.10">
    <property type="entry name" value="MoeA, C-terminal, domain IV"/>
    <property type="match status" value="1"/>
</dbReference>
<dbReference type="Proteomes" id="UP000727962">
    <property type="component" value="Unassembled WGS sequence"/>
</dbReference>
<dbReference type="SUPFAM" id="SSF63882">
    <property type="entry name" value="MoeA N-terminal region -like"/>
    <property type="match status" value="1"/>
</dbReference>
<protein>
    <recommendedName>
        <fullName evidence="7">Molybdopterin molybdenumtransferase</fullName>
        <ecNumber evidence="7">2.10.1.1</ecNumber>
    </recommendedName>
</protein>
<comment type="caution">
    <text evidence="9">The sequence shown here is derived from an EMBL/GenBank/DDBJ whole genome shotgun (WGS) entry which is preliminary data.</text>
</comment>
<evidence type="ECO:0000256" key="7">
    <source>
        <dbReference type="RuleBase" id="RU365090"/>
    </source>
</evidence>
<keyword evidence="4 7" id="KW-0500">Molybdenum</keyword>
<dbReference type="SUPFAM" id="SSF63867">
    <property type="entry name" value="MoeA C-terminal domain-like"/>
    <property type="match status" value="1"/>
</dbReference>
<dbReference type="CDD" id="cd00887">
    <property type="entry name" value="MoeA"/>
    <property type="match status" value="1"/>
</dbReference>
<evidence type="ECO:0000313" key="10">
    <source>
        <dbReference type="Proteomes" id="UP000727962"/>
    </source>
</evidence>
<dbReference type="NCBIfam" id="TIGR00177">
    <property type="entry name" value="molyb_syn"/>
    <property type="match status" value="1"/>
</dbReference>
<evidence type="ECO:0000256" key="3">
    <source>
        <dbReference type="ARBA" id="ARBA00010763"/>
    </source>
</evidence>
<dbReference type="Pfam" id="PF03453">
    <property type="entry name" value="MoeA_N"/>
    <property type="match status" value="1"/>
</dbReference>
<dbReference type="GO" id="GO:0046872">
    <property type="term" value="F:metal ion binding"/>
    <property type="evidence" value="ECO:0007669"/>
    <property type="project" value="UniProtKB-UniRule"/>
</dbReference>
<dbReference type="SMART" id="SM00852">
    <property type="entry name" value="MoCF_biosynth"/>
    <property type="match status" value="1"/>
</dbReference>
<evidence type="ECO:0000259" key="8">
    <source>
        <dbReference type="SMART" id="SM00852"/>
    </source>
</evidence>